<name>A0A1E3TIY0_MYCSH</name>
<evidence type="ECO:0000313" key="2">
    <source>
        <dbReference type="EMBL" id="SRX95928.1"/>
    </source>
</evidence>
<dbReference type="RefSeq" id="WP_069394952.1">
    <property type="nucleotide sequence ID" value="NZ_JACKUN010000010.1"/>
</dbReference>
<accession>A0A1E3TIY0</accession>
<evidence type="ECO:0000313" key="3">
    <source>
        <dbReference type="Proteomes" id="UP000252015"/>
    </source>
</evidence>
<reference evidence="2 3" key="1">
    <citation type="submission" date="2018-05" db="EMBL/GenBank/DDBJ databases">
        <authorList>
            <consortium name="IHU Genomes"/>
        </authorList>
    </citation>
    <scope>NUCLEOTIDE SEQUENCE [LARGE SCALE GENOMIC DNA]</scope>
    <source>
        <strain evidence="2 3">P7336</strain>
    </source>
</reference>
<sequence length="89" mass="8768">MAVEPERPESLEAALTQLQAAGASMAATNASVGVPVTGIAPAGAEEISAITAAQFALHSANYQAMSAQAAAMHELFVGILSAAAKAASD</sequence>
<gene>
    <name evidence="2" type="primary">lipY</name>
    <name evidence="2" type="ORF">MSP7336_04201</name>
</gene>
<dbReference type="Pfam" id="PF00934">
    <property type="entry name" value="PE"/>
    <property type="match status" value="1"/>
</dbReference>
<organism evidence="2 3">
    <name type="scientific">Mycobacterium shimoidei</name>
    <dbReference type="NCBI Taxonomy" id="29313"/>
    <lineage>
        <taxon>Bacteria</taxon>
        <taxon>Bacillati</taxon>
        <taxon>Actinomycetota</taxon>
        <taxon>Actinomycetes</taxon>
        <taxon>Mycobacteriales</taxon>
        <taxon>Mycobacteriaceae</taxon>
        <taxon>Mycobacterium</taxon>
    </lineage>
</organism>
<proteinExistence type="predicted"/>
<dbReference type="SUPFAM" id="SSF140459">
    <property type="entry name" value="PE/PPE dimer-like"/>
    <property type="match status" value="1"/>
</dbReference>
<protein>
    <submittedName>
        <fullName evidence="2">Triacylglycerol lipase</fullName>
        <ecNumber evidence="2">3.1.1.3</ecNumber>
    </submittedName>
</protein>
<keyword evidence="2" id="KW-0378">Hydrolase</keyword>
<evidence type="ECO:0000259" key="1">
    <source>
        <dbReference type="Pfam" id="PF00934"/>
    </source>
</evidence>
<dbReference type="Gene3D" id="1.10.287.850">
    <property type="entry name" value="HP0062-like domain"/>
    <property type="match status" value="1"/>
</dbReference>
<dbReference type="EC" id="3.1.1.3" evidence="2"/>
<dbReference type="STRING" id="29313.BHQ16_05080"/>
<dbReference type="InterPro" id="IPR000084">
    <property type="entry name" value="PE-PGRS_N"/>
</dbReference>
<dbReference type="EMBL" id="UEGW01000001">
    <property type="protein sequence ID" value="SRX95928.1"/>
    <property type="molecule type" value="Genomic_DNA"/>
</dbReference>
<keyword evidence="3" id="KW-1185">Reference proteome</keyword>
<feature type="domain" description="PE" evidence="1">
    <location>
        <begin position="8"/>
        <end position="86"/>
    </location>
</feature>
<dbReference type="InterPro" id="IPR038332">
    <property type="entry name" value="PPE_sf"/>
</dbReference>
<dbReference type="Proteomes" id="UP000252015">
    <property type="component" value="Unassembled WGS sequence"/>
</dbReference>
<dbReference type="AlphaFoldDB" id="A0A1E3TIY0"/>
<dbReference type="GO" id="GO:0004806">
    <property type="term" value="F:triacylglycerol lipase activity"/>
    <property type="evidence" value="ECO:0007669"/>
    <property type="project" value="UniProtKB-EC"/>
</dbReference>